<dbReference type="Pfam" id="PF00581">
    <property type="entry name" value="Rhodanese"/>
    <property type="match status" value="1"/>
</dbReference>
<dbReference type="SUPFAM" id="SSF52821">
    <property type="entry name" value="Rhodanese/Cell cycle control phosphatase"/>
    <property type="match status" value="1"/>
</dbReference>
<evidence type="ECO:0000313" key="2">
    <source>
        <dbReference type="EMBL" id="KAF6363861.1"/>
    </source>
</evidence>
<sequence>MATCRGGLLLRGARRAAFGPAEPALWGLNSIKGNCHNFCTAVHKDVTYEELKNLLNSKKIMLIDVRNASEILENGKIPGSINIPLKEVGEALQMNPEDFREKYNEIKPSKSDHLMFSCGAGMRSKKALDIALSLGFTKSQNYAGGWKEWSTYEHTEKKQGN</sequence>
<gene>
    <name evidence="2" type="ORF">mPipKuh1_018189</name>
</gene>
<keyword evidence="2" id="KW-0808">Transferase</keyword>
<protein>
    <submittedName>
        <fullName evidence="2">Thiosulfate sulfurtransferase like domain containing 3</fullName>
    </submittedName>
</protein>
<reference evidence="2 3" key="1">
    <citation type="journal article" date="2020" name="Nature">
        <title>Six reference-quality genomes reveal evolution of bat adaptations.</title>
        <authorList>
            <person name="Jebb D."/>
            <person name="Huang Z."/>
            <person name="Pippel M."/>
            <person name="Hughes G.M."/>
            <person name="Lavrichenko K."/>
            <person name="Devanna P."/>
            <person name="Winkler S."/>
            <person name="Jermiin L.S."/>
            <person name="Skirmuntt E.C."/>
            <person name="Katzourakis A."/>
            <person name="Burkitt-Gray L."/>
            <person name="Ray D.A."/>
            <person name="Sullivan K.A.M."/>
            <person name="Roscito J.G."/>
            <person name="Kirilenko B.M."/>
            <person name="Davalos L.M."/>
            <person name="Corthals A.P."/>
            <person name="Power M.L."/>
            <person name="Jones G."/>
            <person name="Ransome R.D."/>
            <person name="Dechmann D.K.N."/>
            <person name="Locatelli A.G."/>
            <person name="Puechmaille S.J."/>
            <person name="Fedrigo O."/>
            <person name="Jarvis E.D."/>
            <person name="Hiller M."/>
            <person name="Vernes S.C."/>
            <person name="Myers E.W."/>
            <person name="Teeling E.C."/>
        </authorList>
    </citation>
    <scope>NUCLEOTIDE SEQUENCE [LARGE SCALE GENOMIC DNA]</scope>
    <source>
        <strain evidence="2">MPipKuh1</strain>
        <tissue evidence="2">Flight muscle</tissue>
    </source>
</reference>
<accession>A0A7J7YPF4</accession>
<dbReference type="SMART" id="SM00450">
    <property type="entry name" value="RHOD"/>
    <property type="match status" value="1"/>
</dbReference>
<dbReference type="AlphaFoldDB" id="A0A7J7YPF4"/>
<dbReference type="PANTHER" id="PTHR44086:SF10">
    <property type="entry name" value="THIOSULFATE SULFURTRANSFERASE_RHODANESE-LIKE DOMAIN-CONTAINING PROTEIN 3"/>
    <property type="match status" value="1"/>
</dbReference>
<proteinExistence type="predicted"/>
<dbReference type="OrthoDB" id="566238at2759"/>
<evidence type="ECO:0000259" key="1">
    <source>
        <dbReference type="PROSITE" id="PS50206"/>
    </source>
</evidence>
<name>A0A7J7YPF4_PIPKU</name>
<organism evidence="2 3">
    <name type="scientific">Pipistrellus kuhlii</name>
    <name type="common">Kuhl's pipistrelle</name>
    <dbReference type="NCBI Taxonomy" id="59472"/>
    <lineage>
        <taxon>Eukaryota</taxon>
        <taxon>Metazoa</taxon>
        <taxon>Chordata</taxon>
        <taxon>Craniata</taxon>
        <taxon>Vertebrata</taxon>
        <taxon>Euteleostomi</taxon>
        <taxon>Mammalia</taxon>
        <taxon>Eutheria</taxon>
        <taxon>Laurasiatheria</taxon>
        <taxon>Chiroptera</taxon>
        <taxon>Yangochiroptera</taxon>
        <taxon>Vespertilionidae</taxon>
        <taxon>Pipistrellus</taxon>
    </lineage>
</organism>
<evidence type="ECO:0000313" key="3">
    <source>
        <dbReference type="Proteomes" id="UP000558488"/>
    </source>
</evidence>
<comment type="caution">
    <text evidence="2">The sequence shown here is derived from an EMBL/GenBank/DDBJ whole genome shotgun (WGS) entry which is preliminary data.</text>
</comment>
<dbReference type="Proteomes" id="UP000558488">
    <property type="component" value="Unassembled WGS sequence"/>
</dbReference>
<feature type="domain" description="Rhodanese" evidence="1">
    <location>
        <begin position="56"/>
        <end position="158"/>
    </location>
</feature>
<keyword evidence="3" id="KW-1185">Reference proteome</keyword>
<dbReference type="PANTHER" id="PTHR44086">
    <property type="entry name" value="THIOSULFATE SULFURTRANSFERASE RDL2, MITOCHONDRIAL-RELATED"/>
    <property type="match status" value="1"/>
</dbReference>
<dbReference type="GO" id="GO:0016740">
    <property type="term" value="F:transferase activity"/>
    <property type="evidence" value="ECO:0007669"/>
    <property type="project" value="UniProtKB-KW"/>
</dbReference>
<dbReference type="InterPro" id="IPR001763">
    <property type="entry name" value="Rhodanese-like_dom"/>
</dbReference>
<dbReference type="PROSITE" id="PS50206">
    <property type="entry name" value="RHODANESE_3"/>
    <property type="match status" value="1"/>
</dbReference>
<dbReference type="EMBL" id="JACAGB010000005">
    <property type="protein sequence ID" value="KAF6363861.1"/>
    <property type="molecule type" value="Genomic_DNA"/>
</dbReference>
<dbReference type="CDD" id="cd01519">
    <property type="entry name" value="RHOD_HSP67B2"/>
    <property type="match status" value="1"/>
</dbReference>
<dbReference type="Gene3D" id="3.40.250.10">
    <property type="entry name" value="Rhodanese-like domain"/>
    <property type="match status" value="1"/>
</dbReference>
<dbReference type="InterPro" id="IPR036873">
    <property type="entry name" value="Rhodanese-like_dom_sf"/>
</dbReference>